<dbReference type="InterPro" id="IPR029021">
    <property type="entry name" value="Prot-tyrosine_phosphatase-like"/>
</dbReference>
<dbReference type="EMBL" id="PGEM01000042">
    <property type="protein sequence ID" value="PPJ63999.1"/>
    <property type="molecule type" value="Genomic_DNA"/>
</dbReference>
<dbReference type="Proteomes" id="UP000239589">
    <property type="component" value="Unassembled WGS sequence"/>
</dbReference>
<comment type="caution">
    <text evidence="2">The sequence shown here is derived from an EMBL/GenBank/DDBJ whole genome shotgun (WGS) entry which is preliminary data.</text>
</comment>
<dbReference type="OrthoDB" id="531258at2"/>
<evidence type="ECO:0000259" key="1">
    <source>
        <dbReference type="Pfam" id="PF22741"/>
    </source>
</evidence>
<dbReference type="InterPro" id="IPR055214">
    <property type="entry name" value="PTP-NADK"/>
</dbReference>
<dbReference type="Pfam" id="PF22741">
    <property type="entry name" value="PTP-NADK"/>
    <property type="match status" value="1"/>
</dbReference>
<reference evidence="2 3" key="1">
    <citation type="submission" date="2018-02" db="EMBL/GenBank/DDBJ databases">
        <title>Discovery of a pederin family compound in a non-symbiotic bloom-forming cyanobacterium.</title>
        <authorList>
            <person name="Kust A."/>
            <person name="Mares J."/>
            <person name="Jokela J."/>
            <person name="Urajova P."/>
            <person name="Hajek J."/>
            <person name="Saurav K."/>
            <person name="Voracova K."/>
            <person name="Fewer D.P."/>
            <person name="Haapaniemi E."/>
            <person name="Permi P."/>
            <person name="Rehakova K."/>
            <person name="Sivonen K."/>
            <person name="Hrouzek P."/>
        </authorList>
    </citation>
    <scope>NUCLEOTIDE SEQUENCE [LARGE SCALE GENOMIC DNA]</scope>
    <source>
        <strain evidence="2 3">CHARLIE-1</strain>
    </source>
</reference>
<protein>
    <recommendedName>
        <fullName evidence="1">DSP-PTPase phosphatase fused to NAD+ Kinase domain-containing protein</fullName>
    </recommendedName>
</protein>
<dbReference type="AlphaFoldDB" id="A0A2S6CW99"/>
<gene>
    <name evidence="2" type="ORF">CUN59_07215</name>
</gene>
<dbReference type="CDD" id="cd14503">
    <property type="entry name" value="PTP-bact"/>
    <property type="match status" value="1"/>
</dbReference>
<evidence type="ECO:0000313" key="2">
    <source>
        <dbReference type="EMBL" id="PPJ63999.1"/>
    </source>
</evidence>
<proteinExistence type="predicted"/>
<name>A0A2S6CW99_9CYAN</name>
<dbReference type="GO" id="GO:0016787">
    <property type="term" value="F:hydrolase activity"/>
    <property type="evidence" value="ECO:0007669"/>
    <property type="project" value="InterPro"/>
</dbReference>
<keyword evidence="3" id="KW-1185">Reference proteome</keyword>
<feature type="domain" description="DSP-PTPase phosphatase fused to NAD+ Kinase" evidence="1">
    <location>
        <begin position="14"/>
        <end position="105"/>
    </location>
</feature>
<dbReference type="Gene3D" id="3.90.190.10">
    <property type="entry name" value="Protein tyrosine phosphatase superfamily"/>
    <property type="match status" value="1"/>
</dbReference>
<organism evidence="2 3">
    <name type="scientific">Cuspidothrix issatschenkoi CHARLIE-1</name>
    <dbReference type="NCBI Taxonomy" id="2052836"/>
    <lineage>
        <taxon>Bacteria</taxon>
        <taxon>Bacillati</taxon>
        <taxon>Cyanobacteriota</taxon>
        <taxon>Cyanophyceae</taxon>
        <taxon>Nostocales</taxon>
        <taxon>Aphanizomenonaceae</taxon>
        <taxon>Cuspidothrix</taxon>
    </lineage>
</organism>
<sequence length="127" mass="14795">MEVVRKITEQLAISGQITAEQITDIARDGYKSVVNLRFPDEKDWWEDEPQQIEDLGLNYVNIPIKFEELNPQFALVVFRIMENLPKPILIHCDNGIRAAAIVLFYIANKQGIEFDQVWQKNSQFFLL</sequence>
<evidence type="ECO:0000313" key="3">
    <source>
        <dbReference type="Proteomes" id="UP000239589"/>
    </source>
</evidence>
<accession>A0A2S6CW99</accession>
<dbReference type="SUPFAM" id="SSF52799">
    <property type="entry name" value="(Phosphotyrosine protein) phosphatases II"/>
    <property type="match status" value="1"/>
</dbReference>